<keyword evidence="4" id="KW-0539">Nucleus</keyword>
<dbReference type="GO" id="GO:0034715">
    <property type="term" value="C:pICln-Sm protein complex"/>
    <property type="evidence" value="ECO:0007669"/>
    <property type="project" value="TreeGrafter"/>
</dbReference>
<gene>
    <name evidence="6" type="ORF">R9X50_00138700</name>
</gene>
<feature type="compositionally biased region" description="Acidic residues" evidence="5">
    <location>
        <begin position="180"/>
        <end position="189"/>
    </location>
</feature>
<reference evidence="6 7" key="1">
    <citation type="submission" date="2023-11" db="EMBL/GenBank/DDBJ databases">
        <title>An acidophilic fungus is an integral part of prey digestion in a carnivorous sundew plant.</title>
        <authorList>
            <person name="Tsai I.J."/>
        </authorList>
    </citation>
    <scope>NUCLEOTIDE SEQUENCE [LARGE SCALE GENOMIC DNA]</scope>
    <source>
        <strain evidence="6">169a</strain>
    </source>
</reference>
<name>A0AAQ3M0P0_9PEZI</name>
<dbReference type="InterPro" id="IPR039924">
    <property type="entry name" value="ICln/Lot5/Saf5"/>
</dbReference>
<organism evidence="6 7">
    <name type="scientific">Acrodontium crateriforme</name>
    <dbReference type="NCBI Taxonomy" id="150365"/>
    <lineage>
        <taxon>Eukaryota</taxon>
        <taxon>Fungi</taxon>
        <taxon>Dikarya</taxon>
        <taxon>Ascomycota</taxon>
        <taxon>Pezizomycotina</taxon>
        <taxon>Dothideomycetes</taxon>
        <taxon>Dothideomycetidae</taxon>
        <taxon>Mycosphaerellales</taxon>
        <taxon>Teratosphaeriaceae</taxon>
        <taxon>Acrodontium</taxon>
    </lineage>
</organism>
<sequence>MAFEAVSIAPTAADFTPLNEHQEQTPDTFFGGKPVLHLHCSDAKLRISKFDLSSQPHFAALQDSTSAGTEDEIVEISNVAVWVTSRYFTIFASASSKGVQISYQTISIHAQDGDAVLLELNLSDPNASDDEMMFLQLRIVPGEIEQQAANGDHANGSAANPAAVLYNAISACQELNPDPPSDDEGEGFDETAPGATGWITSENMHDFVDEDGNFKMPDSVTMIGGEEETGGLGEGAGRTRTAAEADGDDGPEDDTKWQRTA</sequence>
<dbReference type="Gene3D" id="2.30.29.30">
    <property type="entry name" value="Pleckstrin-homology domain (PH domain)/Phosphotyrosine-binding domain (PTB)"/>
    <property type="match status" value="1"/>
</dbReference>
<comment type="subcellular location">
    <subcellularLocation>
        <location evidence="2">Cytoplasm</location>
    </subcellularLocation>
    <subcellularLocation>
        <location evidence="1">Nucleus</location>
    </subcellularLocation>
</comment>
<evidence type="ECO:0000256" key="2">
    <source>
        <dbReference type="ARBA" id="ARBA00004496"/>
    </source>
</evidence>
<dbReference type="InterPro" id="IPR011993">
    <property type="entry name" value="PH-like_dom_sf"/>
</dbReference>
<proteinExistence type="predicted"/>
<evidence type="ECO:0000313" key="7">
    <source>
        <dbReference type="Proteomes" id="UP001303373"/>
    </source>
</evidence>
<protein>
    <submittedName>
        <fullName evidence="6">Uncharacterized protein</fullName>
    </submittedName>
</protein>
<dbReference type="GO" id="GO:0005829">
    <property type="term" value="C:cytosol"/>
    <property type="evidence" value="ECO:0007669"/>
    <property type="project" value="TreeGrafter"/>
</dbReference>
<feature type="region of interest" description="Disordered" evidence="5">
    <location>
        <begin position="176"/>
        <end position="198"/>
    </location>
</feature>
<keyword evidence="3" id="KW-0963">Cytoplasm</keyword>
<dbReference type="PANTHER" id="PTHR21399">
    <property type="entry name" value="CHLORIDE CONDUCTANCE REGULATORY PROTEIN ICLN"/>
    <property type="match status" value="1"/>
</dbReference>
<dbReference type="EMBL" id="CP138581">
    <property type="protein sequence ID" value="WPG98594.1"/>
    <property type="molecule type" value="Genomic_DNA"/>
</dbReference>
<dbReference type="Pfam" id="PF03517">
    <property type="entry name" value="Voldacs"/>
    <property type="match status" value="1"/>
</dbReference>
<evidence type="ECO:0000256" key="3">
    <source>
        <dbReference type="ARBA" id="ARBA00022490"/>
    </source>
</evidence>
<keyword evidence="7" id="KW-1185">Reference proteome</keyword>
<dbReference type="GO" id="GO:0005681">
    <property type="term" value="C:spliceosomal complex"/>
    <property type="evidence" value="ECO:0007669"/>
    <property type="project" value="TreeGrafter"/>
</dbReference>
<feature type="region of interest" description="Disordered" evidence="5">
    <location>
        <begin position="211"/>
        <end position="261"/>
    </location>
</feature>
<dbReference type="PANTHER" id="PTHR21399:SF0">
    <property type="entry name" value="METHYLOSOME SUBUNIT PICLN"/>
    <property type="match status" value="1"/>
</dbReference>
<dbReference type="GO" id="GO:0045292">
    <property type="term" value="P:mRNA cis splicing, via spliceosome"/>
    <property type="evidence" value="ECO:0007669"/>
    <property type="project" value="TreeGrafter"/>
</dbReference>
<dbReference type="GO" id="GO:0000387">
    <property type="term" value="P:spliceosomal snRNP assembly"/>
    <property type="evidence" value="ECO:0007669"/>
    <property type="project" value="TreeGrafter"/>
</dbReference>
<accession>A0AAQ3M0P0</accession>
<dbReference type="AlphaFoldDB" id="A0AAQ3M0P0"/>
<evidence type="ECO:0000313" key="6">
    <source>
        <dbReference type="EMBL" id="WPG98594.1"/>
    </source>
</evidence>
<evidence type="ECO:0000256" key="5">
    <source>
        <dbReference type="SAM" id="MobiDB-lite"/>
    </source>
</evidence>
<dbReference type="Proteomes" id="UP001303373">
    <property type="component" value="Chromosome 2"/>
</dbReference>
<evidence type="ECO:0000256" key="1">
    <source>
        <dbReference type="ARBA" id="ARBA00004123"/>
    </source>
</evidence>
<evidence type="ECO:0000256" key="4">
    <source>
        <dbReference type="ARBA" id="ARBA00023242"/>
    </source>
</evidence>